<evidence type="ECO:0000313" key="2">
    <source>
        <dbReference type="EMBL" id="TFK82470.1"/>
    </source>
</evidence>
<reference evidence="2 3" key="1">
    <citation type="journal article" date="2019" name="Nat. Ecol. Evol.">
        <title>Megaphylogeny resolves global patterns of mushroom evolution.</title>
        <authorList>
            <person name="Varga T."/>
            <person name="Krizsan K."/>
            <person name="Foldi C."/>
            <person name="Dima B."/>
            <person name="Sanchez-Garcia M."/>
            <person name="Sanchez-Ramirez S."/>
            <person name="Szollosi G.J."/>
            <person name="Szarkandi J.G."/>
            <person name="Papp V."/>
            <person name="Albert L."/>
            <person name="Andreopoulos W."/>
            <person name="Angelini C."/>
            <person name="Antonin V."/>
            <person name="Barry K.W."/>
            <person name="Bougher N.L."/>
            <person name="Buchanan P."/>
            <person name="Buyck B."/>
            <person name="Bense V."/>
            <person name="Catcheside P."/>
            <person name="Chovatia M."/>
            <person name="Cooper J."/>
            <person name="Damon W."/>
            <person name="Desjardin D."/>
            <person name="Finy P."/>
            <person name="Geml J."/>
            <person name="Haridas S."/>
            <person name="Hughes K."/>
            <person name="Justo A."/>
            <person name="Karasinski D."/>
            <person name="Kautmanova I."/>
            <person name="Kiss B."/>
            <person name="Kocsube S."/>
            <person name="Kotiranta H."/>
            <person name="LaButti K.M."/>
            <person name="Lechner B.E."/>
            <person name="Liimatainen K."/>
            <person name="Lipzen A."/>
            <person name="Lukacs Z."/>
            <person name="Mihaltcheva S."/>
            <person name="Morgado L.N."/>
            <person name="Niskanen T."/>
            <person name="Noordeloos M.E."/>
            <person name="Ohm R.A."/>
            <person name="Ortiz-Santana B."/>
            <person name="Ovrebo C."/>
            <person name="Racz N."/>
            <person name="Riley R."/>
            <person name="Savchenko A."/>
            <person name="Shiryaev A."/>
            <person name="Soop K."/>
            <person name="Spirin V."/>
            <person name="Szebenyi C."/>
            <person name="Tomsovsky M."/>
            <person name="Tulloss R.E."/>
            <person name="Uehling J."/>
            <person name="Grigoriev I.V."/>
            <person name="Vagvolgyi C."/>
            <person name="Papp T."/>
            <person name="Martin F.M."/>
            <person name="Miettinen O."/>
            <person name="Hibbett D.S."/>
            <person name="Nagy L.G."/>
        </authorList>
    </citation>
    <scope>NUCLEOTIDE SEQUENCE [LARGE SCALE GENOMIC DNA]</scope>
    <source>
        <strain evidence="2 3">HHB13444</strain>
    </source>
</reference>
<feature type="compositionally biased region" description="Low complexity" evidence="1">
    <location>
        <begin position="82"/>
        <end position="98"/>
    </location>
</feature>
<dbReference type="InParanoid" id="A0A5C3P2E3"/>
<name>A0A5C3P2E3_9APHY</name>
<proteinExistence type="predicted"/>
<dbReference type="Proteomes" id="UP000308197">
    <property type="component" value="Unassembled WGS sequence"/>
</dbReference>
<protein>
    <submittedName>
        <fullName evidence="2">Uncharacterized protein</fullName>
    </submittedName>
</protein>
<organism evidence="2 3">
    <name type="scientific">Polyporus arcularius HHB13444</name>
    <dbReference type="NCBI Taxonomy" id="1314778"/>
    <lineage>
        <taxon>Eukaryota</taxon>
        <taxon>Fungi</taxon>
        <taxon>Dikarya</taxon>
        <taxon>Basidiomycota</taxon>
        <taxon>Agaricomycotina</taxon>
        <taxon>Agaricomycetes</taxon>
        <taxon>Polyporales</taxon>
        <taxon>Polyporaceae</taxon>
        <taxon>Polyporus</taxon>
    </lineage>
</organism>
<evidence type="ECO:0000313" key="3">
    <source>
        <dbReference type="Proteomes" id="UP000308197"/>
    </source>
</evidence>
<accession>A0A5C3P2E3</accession>
<sequence>MSVLHCRPASLPVVRHTSPRTSVPLVMTPSSSSRCHTSTASHVPHVALPGIEHRRGRRPLTAEDDALNDSPAASPLSLAVPSLTEGLSEATTSSTGETTRSERSPPLCIYTYARYFAGPSLRPKDARRATFASDELYYYLRVSRGTRIINVPLGVGPSRPSNRLAQWRTLLAYIHSSHAEALELPAPVWRALHDLIRLLLWFWPQKWLPVNSAWCKFEEVICYSTRFDGGPIPDMTKWLLNLHSWLRDILPECPEDMEACRRPSRVSASSSLDFSLSELPDGYASDLWTVSDARQTFPLAVSSGDATEIIGRLMALKQQISALRADTRLFAMGLNPQQFPMLFDTLTDVDDVLFRSLDPGEAGTLDPDVAWEQLIPEDLLGLDEDLAITYPVAGPETPPHPDEPEGGWDLSTLCELQRRTSTPEISEVEQQQEVDALLRLEEWMLEQDRYNSFELMLADPEGQDSPVDERN</sequence>
<evidence type="ECO:0000256" key="1">
    <source>
        <dbReference type="SAM" id="MobiDB-lite"/>
    </source>
</evidence>
<keyword evidence="3" id="KW-1185">Reference proteome</keyword>
<dbReference type="EMBL" id="ML211483">
    <property type="protein sequence ID" value="TFK82470.1"/>
    <property type="molecule type" value="Genomic_DNA"/>
</dbReference>
<dbReference type="AlphaFoldDB" id="A0A5C3P2E3"/>
<gene>
    <name evidence="2" type="ORF">K466DRAFT_568413</name>
</gene>
<feature type="region of interest" description="Disordered" evidence="1">
    <location>
        <begin position="62"/>
        <end position="103"/>
    </location>
</feature>